<dbReference type="EMBL" id="CAJNOG010000018">
    <property type="protein sequence ID" value="CAF0768515.1"/>
    <property type="molecule type" value="Genomic_DNA"/>
</dbReference>
<dbReference type="PANTHER" id="PTHR24106">
    <property type="entry name" value="NACHT, LRR AND CARD DOMAINS-CONTAINING"/>
    <property type="match status" value="1"/>
</dbReference>
<dbReference type="Pfam" id="PF13516">
    <property type="entry name" value="LRR_6"/>
    <property type="match status" value="3"/>
</dbReference>
<gene>
    <name evidence="4" type="ORF">JYZ213_LOCUS3481</name>
    <name evidence="5" type="ORF">OKA104_LOCUS17611</name>
    <name evidence="6" type="ORF">OXD698_LOCUS19233</name>
    <name evidence="3" type="ORF">VCS650_LOCUS1999</name>
</gene>
<comment type="caution">
    <text evidence="4">The sequence shown here is derived from an EMBL/GenBank/DDBJ whole genome shotgun (WGS) entry which is preliminary data.</text>
</comment>
<keyword evidence="1" id="KW-0433">Leucine-rich repeat</keyword>
<accession>A0A813QLB3</accession>
<dbReference type="Proteomes" id="UP000663881">
    <property type="component" value="Unassembled WGS sequence"/>
</dbReference>
<dbReference type="Proteomes" id="UP000663845">
    <property type="component" value="Unassembled WGS sequence"/>
</dbReference>
<dbReference type="EMBL" id="CAJOAZ010001458">
    <property type="protein sequence ID" value="CAF3817607.1"/>
    <property type="molecule type" value="Genomic_DNA"/>
</dbReference>
<evidence type="ECO:0000313" key="3">
    <source>
        <dbReference type="EMBL" id="CAF0764295.1"/>
    </source>
</evidence>
<reference evidence="4" key="1">
    <citation type="submission" date="2021-02" db="EMBL/GenBank/DDBJ databases">
        <authorList>
            <person name="Nowell W R."/>
        </authorList>
    </citation>
    <scope>NUCLEOTIDE SEQUENCE</scope>
</reference>
<organism evidence="4 7">
    <name type="scientific">Adineta steineri</name>
    <dbReference type="NCBI Taxonomy" id="433720"/>
    <lineage>
        <taxon>Eukaryota</taxon>
        <taxon>Metazoa</taxon>
        <taxon>Spiralia</taxon>
        <taxon>Gnathifera</taxon>
        <taxon>Rotifera</taxon>
        <taxon>Eurotatoria</taxon>
        <taxon>Bdelloidea</taxon>
        <taxon>Adinetida</taxon>
        <taxon>Adinetidae</taxon>
        <taxon>Adineta</taxon>
    </lineage>
</organism>
<dbReference type="EMBL" id="CAJNON010000009">
    <property type="protein sequence ID" value="CAF0764295.1"/>
    <property type="molecule type" value="Genomic_DNA"/>
</dbReference>
<dbReference type="Gene3D" id="3.80.10.10">
    <property type="entry name" value="Ribonuclease Inhibitor"/>
    <property type="match status" value="2"/>
</dbReference>
<dbReference type="InterPro" id="IPR032675">
    <property type="entry name" value="LRR_dom_sf"/>
</dbReference>
<evidence type="ECO:0000256" key="2">
    <source>
        <dbReference type="ARBA" id="ARBA00022737"/>
    </source>
</evidence>
<dbReference type="SUPFAM" id="SSF52047">
    <property type="entry name" value="RNI-like"/>
    <property type="match status" value="1"/>
</dbReference>
<evidence type="ECO:0000256" key="1">
    <source>
        <dbReference type="ARBA" id="ARBA00022614"/>
    </source>
</evidence>
<protein>
    <submittedName>
        <fullName evidence="4">Uncharacterized protein</fullName>
    </submittedName>
</protein>
<proteinExistence type="predicted"/>
<evidence type="ECO:0000313" key="5">
    <source>
        <dbReference type="EMBL" id="CAF3785730.1"/>
    </source>
</evidence>
<dbReference type="OrthoDB" id="120976at2759"/>
<dbReference type="Proteomes" id="UP000663844">
    <property type="component" value="Unassembled WGS sequence"/>
</dbReference>
<dbReference type="SMART" id="SM00368">
    <property type="entry name" value="LRR_RI"/>
    <property type="match status" value="6"/>
</dbReference>
<sequence>MSRRATARAISNNTRIVNRKILTDNFEENFVSNAKLKRSPSIKRVQLEIKVNNSPRLNYVPPIVLHSQSILVRLHQPKKMILPTANTINNRNMVVGVYHNAKLQEKIEQCQSKLHVDLSYCDIVDRDMLIVTNKLINEKKCTDLWLYGNHISSEGISTLASSLINNSTLKSLDLSFNQISDAGVYSLNRALLPKHNSSLQILYLSKNGISDDGIKYISDMLRTNQTITELWLSNNEITNKGVQQLARVLAYHNKTLKQLSLSTNLFLTDKCIDYLVEIFEHNDTLKKLWISDCNLTEYGKAKLHQKIHRKNHARIDL</sequence>
<dbReference type="AlphaFoldDB" id="A0A813QLB3"/>
<dbReference type="Proteomes" id="UP000663891">
    <property type="component" value="Unassembled WGS sequence"/>
</dbReference>
<name>A0A813QLB3_9BILA</name>
<evidence type="ECO:0000313" key="4">
    <source>
        <dbReference type="EMBL" id="CAF0768515.1"/>
    </source>
</evidence>
<dbReference type="EMBL" id="CAJOAY010001056">
    <property type="protein sequence ID" value="CAF3785730.1"/>
    <property type="molecule type" value="Genomic_DNA"/>
</dbReference>
<evidence type="ECO:0000313" key="6">
    <source>
        <dbReference type="EMBL" id="CAF3817607.1"/>
    </source>
</evidence>
<keyword evidence="2" id="KW-0677">Repeat</keyword>
<evidence type="ECO:0000313" key="7">
    <source>
        <dbReference type="Proteomes" id="UP000663845"/>
    </source>
</evidence>
<dbReference type="InterPro" id="IPR001611">
    <property type="entry name" value="Leu-rich_rpt"/>
</dbReference>
<dbReference type="InterPro" id="IPR051261">
    <property type="entry name" value="NLR"/>
</dbReference>